<keyword evidence="3" id="KW-0539">Nucleus</keyword>
<evidence type="ECO:0000313" key="8">
    <source>
        <dbReference type="Proteomes" id="UP000306050"/>
    </source>
</evidence>
<dbReference type="PANTHER" id="PTHR12585:SF72">
    <property type="entry name" value="MEIOTIC RECOMBINATION PROTEIN REC8"/>
    <property type="match status" value="1"/>
</dbReference>
<dbReference type="InterPro" id="IPR036390">
    <property type="entry name" value="WH_DNA-bd_sf"/>
</dbReference>
<reference evidence="7 8" key="1">
    <citation type="submission" date="2019-05" db="EMBL/GenBank/DDBJ databases">
        <title>Sporisorium graminicola CBS 10092 draft sequencing and annotation.</title>
        <authorList>
            <person name="Solano-Gonzalez S."/>
            <person name="Caddick M.X."/>
            <person name="Darby A."/>
        </authorList>
    </citation>
    <scope>NUCLEOTIDE SEQUENCE [LARGE SCALE GENOMIC DNA]</scope>
    <source>
        <strain evidence="7 8">CBS 10092</strain>
    </source>
</reference>
<sequence length="645" mass="72085">MFYNHDILARRRTGLGLVWLAATLGDRSIVRRLSRKEILGVEIDKVCDYVRRPGEPLALRLSSQLMYGVVKLYGLKTETLYHDVANVHNDVRRRMLTMSTTTFPTRDIDMRKPLSSVEAITLPLDLAFFTLDFDDVTARLVHRWSVEPSEMLLAEDAMEEGFRTPTPASFVAEEERITLADRAFEEEDLGMPRGFGEGEEIGGVFGEGAYDDEEPEGLDLGLEAIEPPSAARPAPFIPGALEAVQRPGVGDEMASTIGPLVEWPELEERLAEEAARMALGPDGIPTVTPARRLRDEQEAAEVEALLRRDARRPRTAPLPYEDRETELSDTQLRDARSDYPRRMAKERAARQARNRRAAAEATVRQSLLGPPEDLSLHPMLTNLWSMTVGEHLVSRRARFLAMRAEAGLAPAEEAPPTPPPPTPVDLDEDDFAEVGVARAAEPEIPAALRGARESLPWNVFMEHRRRSSMMPSISYDRPPPFEERETTPLRLRELSVETPTGLRRLPLHESPHFPLASPSTIAPLEEFYQRPYSVPGTPSVERFRLSLPAAGGVAVGERSPTPPSAVFEQDMEEQTRNFLEYSRSIREQLEDPDFLFFSDLAPLPSSTPAVAAQAFYHTLALATRGNLRVQQDEPCQEIRISLIAP</sequence>
<dbReference type="Proteomes" id="UP000306050">
    <property type="component" value="Chromosome SGRAM_1"/>
</dbReference>
<feature type="compositionally biased region" description="Basic and acidic residues" evidence="4">
    <location>
        <begin position="320"/>
        <end position="330"/>
    </location>
</feature>
<dbReference type="InterPro" id="IPR039781">
    <property type="entry name" value="Rad21/Rec8-like"/>
</dbReference>
<evidence type="ECO:0000256" key="2">
    <source>
        <dbReference type="ARBA" id="ARBA00009870"/>
    </source>
</evidence>
<comment type="subcellular location">
    <subcellularLocation>
        <location evidence="1">Nucleus</location>
    </subcellularLocation>
</comment>
<dbReference type="Pfam" id="PF04824">
    <property type="entry name" value="Rad21_Rec8"/>
    <property type="match status" value="1"/>
</dbReference>
<dbReference type="OrthoDB" id="10071381at2759"/>
<dbReference type="GeneID" id="40723334"/>
<dbReference type="GO" id="GO:0007062">
    <property type="term" value="P:sister chromatid cohesion"/>
    <property type="evidence" value="ECO:0007669"/>
    <property type="project" value="InterPro"/>
</dbReference>
<feature type="domain" description="Rad21/Rec8-like protein C-terminal eukaryotic" evidence="5">
    <location>
        <begin position="604"/>
        <end position="642"/>
    </location>
</feature>
<dbReference type="AlphaFoldDB" id="A0A4U7KZU1"/>
<evidence type="ECO:0000259" key="6">
    <source>
        <dbReference type="Pfam" id="PF04825"/>
    </source>
</evidence>
<dbReference type="KEGG" id="sgra:EX895_000439"/>
<dbReference type="InterPro" id="IPR023093">
    <property type="entry name" value="ScpA-like_C"/>
</dbReference>
<comment type="similarity">
    <text evidence="2">Belongs to the rad21 family.</text>
</comment>
<organism evidence="7 8">
    <name type="scientific">Sporisorium graminicola</name>
    <dbReference type="NCBI Taxonomy" id="280036"/>
    <lineage>
        <taxon>Eukaryota</taxon>
        <taxon>Fungi</taxon>
        <taxon>Dikarya</taxon>
        <taxon>Basidiomycota</taxon>
        <taxon>Ustilaginomycotina</taxon>
        <taxon>Ustilaginomycetes</taxon>
        <taxon>Ustilaginales</taxon>
        <taxon>Ustilaginaceae</taxon>
        <taxon>Sporisorium</taxon>
    </lineage>
</organism>
<evidence type="ECO:0008006" key="9">
    <source>
        <dbReference type="Google" id="ProtNLM"/>
    </source>
</evidence>
<accession>A0A4U7KZU1</accession>
<evidence type="ECO:0000259" key="5">
    <source>
        <dbReference type="Pfam" id="PF04824"/>
    </source>
</evidence>
<evidence type="ECO:0000256" key="4">
    <source>
        <dbReference type="SAM" id="MobiDB-lite"/>
    </source>
</evidence>
<dbReference type="PANTHER" id="PTHR12585">
    <property type="entry name" value="SCC1 / RAD21 FAMILY MEMBER"/>
    <property type="match status" value="1"/>
</dbReference>
<evidence type="ECO:0000256" key="3">
    <source>
        <dbReference type="ARBA" id="ARBA00023242"/>
    </source>
</evidence>
<dbReference type="RefSeq" id="XP_029742426.1">
    <property type="nucleotide sequence ID" value="XM_029881040.1"/>
</dbReference>
<gene>
    <name evidence="7" type="ORF">EX895_000439</name>
</gene>
<keyword evidence="8" id="KW-1185">Reference proteome</keyword>
<dbReference type="GO" id="GO:0005634">
    <property type="term" value="C:nucleus"/>
    <property type="evidence" value="ECO:0007669"/>
    <property type="project" value="UniProtKB-SubCell"/>
</dbReference>
<dbReference type="EMBL" id="SRRM01000002">
    <property type="protein sequence ID" value="TKY90441.1"/>
    <property type="molecule type" value="Genomic_DNA"/>
</dbReference>
<dbReference type="GO" id="GO:0003682">
    <property type="term" value="F:chromatin binding"/>
    <property type="evidence" value="ECO:0007669"/>
    <property type="project" value="TreeGrafter"/>
</dbReference>
<feature type="region of interest" description="Disordered" evidence="4">
    <location>
        <begin position="310"/>
        <end position="330"/>
    </location>
</feature>
<dbReference type="GO" id="GO:0008278">
    <property type="term" value="C:cohesin complex"/>
    <property type="evidence" value="ECO:0007669"/>
    <property type="project" value="InterPro"/>
</dbReference>
<dbReference type="SUPFAM" id="SSF46785">
    <property type="entry name" value="Winged helix' DNA-binding domain"/>
    <property type="match status" value="1"/>
</dbReference>
<dbReference type="InterPro" id="IPR006909">
    <property type="entry name" value="Rad21/Rec8_C_eu"/>
</dbReference>
<evidence type="ECO:0000313" key="7">
    <source>
        <dbReference type="EMBL" id="TKY90441.1"/>
    </source>
</evidence>
<proteinExistence type="inferred from homology"/>
<name>A0A4U7KZU1_9BASI</name>
<dbReference type="Pfam" id="PF04825">
    <property type="entry name" value="Rad21_Rec8_N"/>
    <property type="match status" value="1"/>
</dbReference>
<dbReference type="Gene3D" id="1.10.10.580">
    <property type="entry name" value="Structural maintenance of chromosome 1. Chain E"/>
    <property type="match status" value="1"/>
</dbReference>
<evidence type="ECO:0000256" key="1">
    <source>
        <dbReference type="ARBA" id="ARBA00004123"/>
    </source>
</evidence>
<comment type="caution">
    <text evidence="7">The sequence shown here is derived from an EMBL/GenBank/DDBJ whole genome shotgun (WGS) entry which is preliminary data.</text>
</comment>
<protein>
    <recommendedName>
        <fullName evidence="9">Rad21/Rec8-like protein N-terminal domain-containing protein</fullName>
    </recommendedName>
</protein>
<feature type="domain" description="Rad21/Rec8-like protein N-terminal" evidence="6">
    <location>
        <begin position="1"/>
        <end position="99"/>
    </location>
</feature>
<dbReference type="InterPro" id="IPR006910">
    <property type="entry name" value="Rad21_Rec8_N"/>
</dbReference>